<proteinExistence type="predicted"/>
<name>A0ABR8NI60_9MICO</name>
<dbReference type="SUPFAM" id="SSF52266">
    <property type="entry name" value="SGNH hydrolase"/>
    <property type="match status" value="1"/>
</dbReference>
<dbReference type="GO" id="GO:0016787">
    <property type="term" value="F:hydrolase activity"/>
    <property type="evidence" value="ECO:0007669"/>
    <property type="project" value="UniProtKB-KW"/>
</dbReference>
<protein>
    <submittedName>
        <fullName evidence="3">SGNH/GDSL hydrolase family protein</fullName>
    </submittedName>
</protein>
<keyword evidence="1" id="KW-0732">Signal</keyword>
<keyword evidence="3" id="KW-0378">Hydrolase</keyword>
<dbReference type="InterPro" id="IPR036514">
    <property type="entry name" value="SGNH_hydro_sf"/>
</dbReference>
<sequence length="282" mass="28884">MHTSTRARRALAAFAASALLLAGTLASASAANAAPPPAQIVRMAALGDSISQAAMTCSSLTACPANSWSTGSTTTVNSHYLRLRAAGATALVPYNDAVSGAASAALPAQAQKAVAQGAQYVTIEIGANDACTTTVAGMTATATFKANVLAALASLAAGPSSPEIFVASIPNLQRMYDLNKGSSTARFIWAILGTCKSMLANPTSTATADVQRRAAVQQRVNEFNQALSEACAATAKCRYDGGAVANYAFVKSEISTRDYFHPSLSGQAALAALTWPKTQWVS</sequence>
<dbReference type="InterPro" id="IPR013830">
    <property type="entry name" value="SGNH_hydro"/>
</dbReference>
<accession>A0ABR8NI60</accession>
<evidence type="ECO:0000313" key="4">
    <source>
        <dbReference type="Proteomes" id="UP000598426"/>
    </source>
</evidence>
<evidence type="ECO:0000313" key="3">
    <source>
        <dbReference type="EMBL" id="MBD3940385.1"/>
    </source>
</evidence>
<dbReference type="RefSeq" id="WP_191170015.1">
    <property type="nucleotide sequence ID" value="NZ_JACXZS010000001.1"/>
</dbReference>
<dbReference type="EMBL" id="JACXZS010000001">
    <property type="protein sequence ID" value="MBD3940385.1"/>
    <property type="molecule type" value="Genomic_DNA"/>
</dbReference>
<organism evidence="3 4">
    <name type="scientific">Microbacterium helvum</name>
    <dbReference type="NCBI Taxonomy" id="2773713"/>
    <lineage>
        <taxon>Bacteria</taxon>
        <taxon>Bacillati</taxon>
        <taxon>Actinomycetota</taxon>
        <taxon>Actinomycetes</taxon>
        <taxon>Micrococcales</taxon>
        <taxon>Microbacteriaceae</taxon>
        <taxon>Microbacterium</taxon>
    </lineage>
</organism>
<gene>
    <name evidence="3" type="ORF">IF188_01560</name>
</gene>
<keyword evidence="4" id="KW-1185">Reference proteome</keyword>
<feature type="chain" id="PRO_5045636287" evidence="1">
    <location>
        <begin position="34"/>
        <end position="282"/>
    </location>
</feature>
<reference evidence="3 4" key="1">
    <citation type="submission" date="2020-09" db="EMBL/GenBank/DDBJ databases">
        <title>Isolation and identification of active actinomycetes.</title>
        <authorList>
            <person name="Li X."/>
        </authorList>
    </citation>
    <scope>NUCLEOTIDE SEQUENCE [LARGE SCALE GENOMIC DNA]</scope>
    <source>
        <strain evidence="3 4">NEAU-LLC</strain>
    </source>
</reference>
<dbReference type="Gene3D" id="3.40.50.1110">
    <property type="entry name" value="SGNH hydrolase"/>
    <property type="match status" value="1"/>
</dbReference>
<comment type="caution">
    <text evidence="3">The sequence shown here is derived from an EMBL/GenBank/DDBJ whole genome shotgun (WGS) entry which is preliminary data.</text>
</comment>
<feature type="signal peptide" evidence="1">
    <location>
        <begin position="1"/>
        <end position="33"/>
    </location>
</feature>
<dbReference type="Pfam" id="PF13472">
    <property type="entry name" value="Lipase_GDSL_2"/>
    <property type="match status" value="1"/>
</dbReference>
<evidence type="ECO:0000259" key="2">
    <source>
        <dbReference type="Pfam" id="PF13472"/>
    </source>
</evidence>
<evidence type="ECO:0000256" key="1">
    <source>
        <dbReference type="SAM" id="SignalP"/>
    </source>
</evidence>
<dbReference type="Proteomes" id="UP000598426">
    <property type="component" value="Unassembled WGS sequence"/>
</dbReference>
<feature type="domain" description="SGNH hydrolase-type esterase" evidence="2">
    <location>
        <begin position="45"/>
        <end position="269"/>
    </location>
</feature>